<keyword evidence="3" id="KW-0813">Transport</keyword>
<dbReference type="Gene3D" id="1.20.120.350">
    <property type="entry name" value="Voltage-gated potassium channels. Chain C"/>
    <property type="match status" value="1"/>
</dbReference>
<dbReference type="PANTHER" id="PTHR46480:SF1">
    <property type="entry name" value="VOLTAGE-GATED HYDROGEN CHANNEL 1"/>
    <property type="match status" value="1"/>
</dbReference>
<keyword evidence="6" id="KW-0851">Voltage-gated channel</keyword>
<evidence type="ECO:0000256" key="8">
    <source>
        <dbReference type="ARBA" id="ARBA00023054"/>
    </source>
</evidence>
<evidence type="ECO:0000259" key="15">
    <source>
        <dbReference type="Pfam" id="PF00520"/>
    </source>
</evidence>
<feature type="transmembrane region" description="Helical" evidence="14">
    <location>
        <begin position="122"/>
        <end position="142"/>
    </location>
</feature>
<evidence type="ECO:0000256" key="5">
    <source>
        <dbReference type="ARBA" id="ARBA00022692"/>
    </source>
</evidence>
<name>A0A166N8V1_9AGAM</name>
<dbReference type="SUPFAM" id="SSF81324">
    <property type="entry name" value="Voltage-gated potassium channels"/>
    <property type="match status" value="1"/>
</dbReference>
<keyword evidence="8 13" id="KW-0175">Coiled coil</keyword>
<evidence type="ECO:0000256" key="12">
    <source>
        <dbReference type="ARBA" id="ARBA00031989"/>
    </source>
</evidence>
<feature type="domain" description="Ion transport" evidence="15">
    <location>
        <begin position="53"/>
        <end position="164"/>
    </location>
</feature>
<evidence type="ECO:0000256" key="6">
    <source>
        <dbReference type="ARBA" id="ARBA00022882"/>
    </source>
</evidence>
<accession>A0A166N8V1</accession>
<evidence type="ECO:0000256" key="7">
    <source>
        <dbReference type="ARBA" id="ARBA00022989"/>
    </source>
</evidence>
<keyword evidence="5 14" id="KW-0812">Transmembrane</keyword>
<dbReference type="AlphaFoldDB" id="A0A166N8V1"/>
<proteinExistence type="predicted"/>
<protein>
    <recommendedName>
        <fullName evidence="2">Voltage-gated hydrogen channel 1</fullName>
    </recommendedName>
    <alternativeName>
        <fullName evidence="12">Hydrogen voltage-gated channel 1</fullName>
    </alternativeName>
</protein>
<keyword evidence="7 14" id="KW-1133">Transmembrane helix</keyword>
<dbReference type="PANTHER" id="PTHR46480">
    <property type="entry name" value="F20B24.22"/>
    <property type="match status" value="1"/>
</dbReference>
<evidence type="ECO:0000256" key="13">
    <source>
        <dbReference type="SAM" id="Coils"/>
    </source>
</evidence>
<evidence type="ECO:0000256" key="1">
    <source>
        <dbReference type="ARBA" id="ARBA00004651"/>
    </source>
</evidence>
<gene>
    <name evidence="16" type="ORF">FIBSPDRAFT_821514</name>
</gene>
<dbReference type="GO" id="GO:0030171">
    <property type="term" value="F:voltage-gated proton channel activity"/>
    <property type="evidence" value="ECO:0007669"/>
    <property type="project" value="InterPro"/>
</dbReference>
<reference evidence="16 17" key="1">
    <citation type="journal article" date="2016" name="Mol. Biol. Evol.">
        <title>Comparative Genomics of Early-Diverging Mushroom-Forming Fungi Provides Insights into the Origins of Lignocellulose Decay Capabilities.</title>
        <authorList>
            <person name="Nagy L.G."/>
            <person name="Riley R."/>
            <person name="Tritt A."/>
            <person name="Adam C."/>
            <person name="Daum C."/>
            <person name="Floudas D."/>
            <person name="Sun H."/>
            <person name="Yadav J.S."/>
            <person name="Pangilinan J."/>
            <person name="Larsson K.H."/>
            <person name="Matsuura K."/>
            <person name="Barry K."/>
            <person name="Labutti K."/>
            <person name="Kuo R."/>
            <person name="Ohm R.A."/>
            <person name="Bhattacharya S.S."/>
            <person name="Shirouzu T."/>
            <person name="Yoshinaga Y."/>
            <person name="Martin F.M."/>
            <person name="Grigoriev I.V."/>
            <person name="Hibbett D.S."/>
        </authorList>
    </citation>
    <scope>NUCLEOTIDE SEQUENCE [LARGE SCALE GENOMIC DNA]</scope>
    <source>
        <strain evidence="16 17">CBS 109695</strain>
    </source>
</reference>
<evidence type="ECO:0000256" key="11">
    <source>
        <dbReference type="ARBA" id="ARBA00023303"/>
    </source>
</evidence>
<keyword evidence="11" id="KW-0407">Ion channel</keyword>
<evidence type="ECO:0000256" key="14">
    <source>
        <dbReference type="SAM" id="Phobius"/>
    </source>
</evidence>
<evidence type="ECO:0000256" key="10">
    <source>
        <dbReference type="ARBA" id="ARBA00023136"/>
    </source>
</evidence>
<organism evidence="16 17">
    <name type="scientific">Athelia psychrophila</name>
    <dbReference type="NCBI Taxonomy" id="1759441"/>
    <lineage>
        <taxon>Eukaryota</taxon>
        <taxon>Fungi</taxon>
        <taxon>Dikarya</taxon>
        <taxon>Basidiomycota</taxon>
        <taxon>Agaricomycotina</taxon>
        <taxon>Agaricomycetes</taxon>
        <taxon>Agaricomycetidae</taxon>
        <taxon>Atheliales</taxon>
        <taxon>Atheliaceae</taxon>
        <taxon>Athelia</taxon>
    </lineage>
</organism>
<dbReference type="GO" id="GO:0034702">
    <property type="term" value="C:monoatomic ion channel complex"/>
    <property type="evidence" value="ECO:0007669"/>
    <property type="project" value="UniProtKB-KW"/>
</dbReference>
<sequence>MSDQQPLLSTSHIDEERADVKKELGKWGRYQEGTSKVLEHPHLHKAVIALITIDACCVLADLIYTFLSDGCTPPEGPDAPRWLEVLAHISLGITTFFLVEIPLSFFAFGVQFYNPFGPVPHAVLHLFDAFIIVITFILEVVLKGREQELASLLVILRLWRLVKLVGGVAVGVGEVEEADAKDLQETRQELQGIIVALSQAKEENHTLRQRLAAHEAHNALM</sequence>
<dbReference type="EMBL" id="KV417524">
    <property type="protein sequence ID" value="KZP24766.1"/>
    <property type="molecule type" value="Genomic_DNA"/>
</dbReference>
<evidence type="ECO:0000256" key="2">
    <source>
        <dbReference type="ARBA" id="ARBA00015897"/>
    </source>
</evidence>
<keyword evidence="17" id="KW-1185">Reference proteome</keyword>
<evidence type="ECO:0000313" key="17">
    <source>
        <dbReference type="Proteomes" id="UP000076532"/>
    </source>
</evidence>
<feature type="coiled-coil region" evidence="13">
    <location>
        <begin position="180"/>
        <end position="217"/>
    </location>
</feature>
<keyword evidence="4" id="KW-1003">Cell membrane</keyword>
<dbReference type="GO" id="GO:0005886">
    <property type="term" value="C:plasma membrane"/>
    <property type="evidence" value="ECO:0007669"/>
    <property type="project" value="UniProtKB-SubCell"/>
</dbReference>
<evidence type="ECO:0000256" key="3">
    <source>
        <dbReference type="ARBA" id="ARBA00022448"/>
    </source>
</evidence>
<dbReference type="InterPro" id="IPR005821">
    <property type="entry name" value="Ion_trans_dom"/>
</dbReference>
<dbReference type="Pfam" id="PF00520">
    <property type="entry name" value="Ion_trans"/>
    <property type="match status" value="1"/>
</dbReference>
<evidence type="ECO:0000256" key="9">
    <source>
        <dbReference type="ARBA" id="ARBA00023065"/>
    </source>
</evidence>
<evidence type="ECO:0000313" key="16">
    <source>
        <dbReference type="EMBL" id="KZP24766.1"/>
    </source>
</evidence>
<feature type="transmembrane region" description="Helical" evidence="14">
    <location>
        <begin position="46"/>
        <end position="64"/>
    </location>
</feature>
<keyword evidence="9" id="KW-0406">Ion transport</keyword>
<dbReference type="InterPro" id="IPR031846">
    <property type="entry name" value="Hvcn1"/>
</dbReference>
<keyword evidence="10 14" id="KW-0472">Membrane</keyword>
<dbReference type="InterPro" id="IPR027359">
    <property type="entry name" value="Volt_channel_dom_sf"/>
</dbReference>
<dbReference type="Proteomes" id="UP000076532">
    <property type="component" value="Unassembled WGS sequence"/>
</dbReference>
<comment type="subcellular location">
    <subcellularLocation>
        <location evidence="1">Cell membrane</location>
        <topology evidence="1">Multi-pass membrane protein</topology>
    </subcellularLocation>
</comment>
<dbReference type="STRING" id="436010.A0A166N8V1"/>
<feature type="transmembrane region" description="Helical" evidence="14">
    <location>
        <begin position="85"/>
        <end position="110"/>
    </location>
</feature>
<dbReference type="OrthoDB" id="427456at2759"/>
<evidence type="ECO:0000256" key="4">
    <source>
        <dbReference type="ARBA" id="ARBA00022475"/>
    </source>
</evidence>